<evidence type="ECO:0000313" key="8">
    <source>
        <dbReference type="EMBL" id="SVC24050.1"/>
    </source>
</evidence>
<dbReference type="AlphaFoldDB" id="A0A382KHT3"/>
<sequence>MELLPFGNLPPYKARTFVPSDLELDNWGSIEPLFGQLEERNAACESVSDLEAWVLEVSELSAILDEEGSRRYIAMTCHTSNEDAKKGYLDFVENIEPGMKKRFFRLSKLFVDHPKRGDLPKERYEVLDRDWASDVELFREENIPLETEETKLGQQYQEMMGAVTVEFQGEEKTLVQMGVYLQENDRSLRQEAWELVANKRLEVADKCDDQFEKLMALREPIAANAGFENYREFKHISKGRFDYQPDDCFKFHEAVEQVVMPVYNELLAERREKMQLDALRPWDIGVDPLGRPPLKPFTEVDDMAARAKNIFDHVDGELAEG</sequence>
<keyword evidence="2" id="KW-0645">Protease</keyword>
<dbReference type="SUPFAM" id="SSF55486">
    <property type="entry name" value="Metalloproteases ('zincins'), catalytic domain"/>
    <property type="match status" value="1"/>
</dbReference>
<feature type="domain" description="Peptidase M3A/M3B catalytic" evidence="7">
    <location>
        <begin position="180"/>
        <end position="284"/>
    </location>
</feature>
<dbReference type="Gene3D" id="1.10.1370.30">
    <property type="match status" value="1"/>
</dbReference>
<comment type="cofactor">
    <cofactor evidence="1">
        <name>Zn(2+)</name>
        <dbReference type="ChEBI" id="CHEBI:29105"/>
    </cofactor>
</comment>
<evidence type="ECO:0000256" key="3">
    <source>
        <dbReference type="ARBA" id="ARBA00022723"/>
    </source>
</evidence>
<keyword evidence="6" id="KW-0482">Metalloprotease</keyword>
<keyword evidence="4" id="KW-0378">Hydrolase</keyword>
<feature type="non-terminal residue" evidence="8">
    <location>
        <position position="321"/>
    </location>
</feature>
<dbReference type="GO" id="GO:0046872">
    <property type="term" value="F:metal ion binding"/>
    <property type="evidence" value="ECO:0007669"/>
    <property type="project" value="UniProtKB-KW"/>
</dbReference>
<keyword evidence="3" id="KW-0479">Metal-binding</keyword>
<dbReference type="GO" id="GO:0004222">
    <property type="term" value="F:metalloendopeptidase activity"/>
    <property type="evidence" value="ECO:0007669"/>
    <property type="project" value="InterPro"/>
</dbReference>
<evidence type="ECO:0000256" key="4">
    <source>
        <dbReference type="ARBA" id="ARBA00022801"/>
    </source>
</evidence>
<evidence type="ECO:0000256" key="6">
    <source>
        <dbReference type="ARBA" id="ARBA00023049"/>
    </source>
</evidence>
<evidence type="ECO:0000256" key="1">
    <source>
        <dbReference type="ARBA" id="ARBA00001947"/>
    </source>
</evidence>
<reference evidence="8" key="1">
    <citation type="submission" date="2018-05" db="EMBL/GenBank/DDBJ databases">
        <authorList>
            <person name="Lanie J.A."/>
            <person name="Ng W.-L."/>
            <person name="Kazmierczak K.M."/>
            <person name="Andrzejewski T.M."/>
            <person name="Davidsen T.M."/>
            <person name="Wayne K.J."/>
            <person name="Tettelin H."/>
            <person name="Glass J.I."/>
            <person name="Rusch D."/>
            <person name="Podicherti R."/>
            <person name="Tsui H.-C.T."/>
            <person name="Winkler M.E."/>
        </authorList>
    </citation>
    <scope>NUCLEOTIDE SEQUENCE</scope>
</reference>
<protein>
    <recommendedName>
        <fullName evidence="7">Peptidase M3A/M3B catalytic domain-containing protein</fullName>
    </recommendedName>
</protein>
<dbReference type="GO" id="GO:0006508">
    <property type="term" value="P:proteolysis"/>
    <property type="evidence" value="ECO:0007669"/>
    <property type="project" value="UniProtKB-KW"/>
</dbReference>
<evidence type="ECO:0000256" key="2">
    <source>
        <dbReference type="ARBA" id="ARBA00022670"/>
    </source>
</evidence>
<dbReference type="InterPro" id="IPR001567">
    <property type="entry name" value="Pept_M3A_M3B_dom"/>
</dbReference>
<keyword evidence="5" id="KW-0862">Zinc</keyword>
<dbReference type="EMBL" id="UINC01080789">
    <property type="protein sequence ID" value="SVC24050.1"/>
    <property type="molecule type" value="Genomic_DNA"/>
</dbReference>
<organism evidence="8">
    <name type="scientific">marine metagenome</name>
    <dbReference type="NCBI Taxonomy" id="408172"/>
    <lineage>
        <taxon>unclassified sequences</taxon>
        <taxon>metagenomes</taxon>
        <taxon>ecological metagenomes</taxon>
    </lineage>
</organism>
<name>A0A382KHT3_9ZZZZ</name>
<proteinExistence type="predicted"/>
<dbReference type="Pfam" id="PF01432">
    <property type="entry name" value="Peptidase_M3"/>
    <property type="match status" value="1"/>
</dbReference>
<accession>A0A382KHT3</accession>
<evidence type="ECO:0000259" key="7">
    <source>
        <dbReference type="Pfam" id="PF01432"/>
    </source>
</evidence>
<gene>
    <name evidence="8" type="ORF">METZ01_LOCUS276904</name>
</gene>
<evidence type="ECO:0000256" key="5">
    <source>
        <dbReference type="ARBA" id="ARBA00022833"/>
    </source>
</evidence>